<keyword evidence="7" id="KW-1133">Transmembrane helix</keyword>
<sequence>KYPPPFGFRDLLEKIRDLVRLLPEYDLPAGLQSKQCKRCGVVGSSSVLHGLKLGSTLNHFDIVIRLNDAPVRGYTNDVGNRTTIRMTYPEGAPWSQDEYFPNSLFVAVLFKSVDFAWVKAMVKNESLPLWMHLFFWQKVVMKIPVSPRKFRILNPILVKETALDILQYSEPQARLFSWDQNRPTMGMLAVVLATHLCDEVSLAGFGYDLRHPDAPLHYYDSLCMMAMKWQIMHNVTRETQFLQTLVREGAVSDLSGGIYCDFCEKPG</sequence>
<dbReference type="InterPro" id="IPR051142">
    <property type="entry name" value="Glycosyltransferase_29"/>
</dbReference>
<evidence type="ECO:0000256" key="9">
    <source>
        <dbReference type="ARBA" id="ARBA00023098"/>
    </source>
</evidence>
<evidence type="ECO:0000256" key="18">
    <source>
        <dbReference type="ARBA" id="ARBA00042545"/>
    </source>
</evidence>
<evidence type="ECO:0000256" key="5">
    <source>
        <dbReference type="ARBA" id="ARBA00022692"/>
    </source>
</evidence>
<feature type="disulfide bond" evidence="24">
    <location>
        <begin position="39"/>
        <end position="197"/>
    </location>
</feature>
<dbReference type="InterPro" id="IPR001675">
    <property type="entry name" value="Glyco_trans_29"/>
</dbReference>
<feature type="non-terminal residue" evidence="26">
    <location>
        <position position="1"/>
    </location>
</feature>
<evidence type="ECO:0000256" key="4">
    <source>
        <dbReference type="ARBA" id="ARBA00022679"/>
    </source>
</evidence>
<dbReference type="EC" id="2.4.3.9" evidence="13"/>
<dbReference type="InterPro" id="IPR012163">
    <property type="entry name" value="Sialyl_trans"/>
</dbReference>
<proteinExistence type="inferred from homology"/>
<dbReference type="KEGG" id="tsr:106549664"/>
<dbReference type="PIRSF" id="PIRSF005557">
    <property type="entry name" value="Sialyl_trans"/>
    <property type="match status" value="1"/>
</dbReference>
<keyword evidence="5" id="KW-0812">Transmembrane</keyword>
<evidence type="ECO:0000256" key="12">
    <source>
        <dbReference type="ARBA" id="ARBA00023180"/>
    </source>
</evidence>
<evidence type="ECO:0000313" key="25">
    <source>
        <dbReference type="Proteomes" id="UP000504617"/>
    </source>
</evidence>
<dbReference type="OrthoDB" id="10264956at2759"/>
<dbReference type="Pfam" id="PF00777">
    <property type="entry name" value="Glyco_transf_29"/>
    <property type="match status" value="1"/>
</dbReference>
<evidence type="ECO:0000256" key="15">
    <source>
        <dbReference type="ARBA" id="ARBA00041341"/>
    </source>
</evidence>
<organism evidence="25 26">
    <name type="scientific">Thamnophis sirtalis</name>
    <dbReference type="NCBI Taxonomy" id="35019"/>
    <lineage>
        <taxon>Eukaryota</taxon>
        <taxon>Metazoa</taxon>
        <taxon>Chordata</taxon>
        <taxon>Craniata</taxon>
        <taxon>Vertebrata</taxon>
        <taxon>Euteleostomi</taxon>
        <taxon>Lepidosauria</taxon>
        <taxon>Squamata</taxon>
        <taxon>Bifurcata</taxon>
        <taxon>Unidentata</taxon>
        <taxon>Episquamata</taxon>
        <taxon>Toxicofera</taxon>
        <taxon>Serpentes</taxon>
        <taxon>Colubroidea</taxon>
        <taxon>Colubridae</taxon>
        <taxon>Natricinae</taxon>
        <taxon>Thamnophis</taxon>
    </lineage>
</organism>
<dbReference type="FunFam" id="3.90.1480.20:FF:000006">
    <property type="entry name" value="ST3 beta-galactoside alpha-2,3-sialyltransferase 5"/>
    <property type="match status" value="1"/>
</dbReference>
<evidence type="ECO:0000256" key="23">
    <source>
        <dbReference type="ARBA" id="ARBA00049539"/>
    </source>
</evidence>
<reference evidence="26" key="1">
    <citation type="submission" date="2025-08" db="UniProtKB">
        <authorList>
            <consortium name="RefSeq"/>
        </authorList>
    </citation>
    <scope>IDENTIFICATION</scope>
</reference>
<evidence type="ECO:0000256" key="13">
    <source>
        <dbReference type="ARBA" id="ARBA00039111"/>
    </source>
</evidence>
<keyword evidence="25" id="KW-1185">Reference proteome</keyword>
<keyword evidence="12" id="KW-0325">Glycoprotein</keyword>
<dbReference type="Proteomes" id="UP000504617">
    <property type="component" value="Unplaced"/>
</dbReference>
<evidence type="ECO:0000256" key="10">
    <source>
        <dbReference type="ARBA" id="ARBA00023136"/>
    </source>
</evidence>
<comment type="catalytic activity">
    <reaction evidence="19">
        <text>a beta-D-Gal-(1-&gt;4)-beta-D-Glc-(1&lt;-&gt;1)-Cer(d18:1(4E)) + CMP-N-acetyl-beta-neuraminate = a ganglioside GM3 (d18:1(4E)) + CMP + H(+)</text>
        <dbReference type="Rhea" id="RHEA:18417"/>
        <dbReference type="ChEBI" id="CHEBI:15378"/>
        <dbReference type="ChEBI" id="CHEBI:17950"/>
        <dbReference type="ChEBI" id="CHEBI:57812"/>
        <dbReference type="ChEBI" id="CHEBI:60065"/>
        <dbReference type="ChEBI" id="CHEBI:60377"/>
        <dbReference type="EC" id="2.4.3.9"/>
    </reaction>
    <physiologicalReaction direction="left-to-right" evidence="19">
        <dbReference type="Rhea" id="RHEA:18418"/>
    </physiologicalReaction>
</comment>
<dbReference type="GO" id="GO:0047291">
    <property type="term" value="F:lactosylceramide alpha-2,3-sialyltransferase activity"/>
    <property type="evidence" value="ECO:0007669"/>
    <property type="project" value="UniProtKB-EC"/>
</dbReference>
<protein>
    <recommendedName>
        <fullName evidence="14">Lactosylceramide alpha-2,3-sialyltransferase</fullName>
        <ecNumber evidence="13">2.4.3.9</ecNumber>
    </recommendedName>
    <alternativeName>
        <fullName evidence="15">CMP-NeuAc:lactosylceramide alpha-2,3-sialyltransferase</fullName>
    </alternativeName>
    <alternativeName>
        <fullName evidence="18">Ganglioside GM3 synthase</fullName>
    </alternativeName>
    <alternativeName>
        <fullName evidence="17">ST3Gal V</fullName>
    </alternativeName>
    <alternativeName>
        <fullName evidence="16">Sialyltransferase 9</fullName>
    </alternativeName>
</protein>
<keyword evidence="8" id="KW-0333">Golgi apparatus</keyword>
<dbReference type="GeneID" id="106549664"/>
<comment type="catalytic activity">
    <reaction evidence="22">
        <text>ganglioside GA2 (d18:1(4E)/18:0) + CMP-N-acetyl-beta-neuraminate = ganglioside GM2 (d18:1(4E)/18:0) + CMP + H(+)</text>
        <dbReference type="Rhea" id="RHEA:41776"/>
        <dbReference type="ChEBI" id="CHEBI:15378"/>
        <dbReference type="ChEBI" id="CHEBI:57812"/>
        <dbReference type="ChEBI" id="CHEBI:60377"/>
        <dbReference type="ChEBI" id="CHEBI:78485"/>
        <dbReference type="ChEBI" id="CHEBI:78486"/>
    </reaction>
    <physiologicalReaction direction="left-to-right" evidence="22">
        <dbReference type="Rhea" id="RHEA:41777"/>
    </physiologicalReaction>
</comment>
<gene>
    <name evidence="26" type="primary">ST3GAL5</name>
</gene>
<evidence type="ECO:0000256" key="21">
    <source>
        <dbReference type="ARBA" id="ARBA00048050"/>
    </source>
</evidence>
<dbReference type="PANTHER" id="PTHR13713:SF60">
    <property type="entry name" value="LACTOSYLCERAMIDE ALPHA-2,3-SIALYLTRANSFERASE"/>
    <property type="match status" value="1"/>
</dbReference>
<dbReference type="CTD" id="8869"/>
<keyword evidence="11" id="KW-1015">Disulfide bond</keyword>
<comment type="catalytic activity">
    <reaction evidence="21">
        <text>a beta-D-Gal-(1&lt;-&gt;1')-ceramide + CMP-N-acetyl-beta-neuraminate = N-acetyl-alpha-neuraminosyl-(2-&gt;3)-beta-D-galactosyl-(1&lt;-&gt;1')-ceramide + CMP + H(+)</text>
        <dbReference type="Rhea" id="RHEA:41780"/>
        <dbReference type="ChEBI" id="CHEBI:15378"/>
        <dbReference type="ChEBI" id="CHEBI:57812"/>
        <dbReference type="ChEBI" id="CHEBI:60377"/>
        <dbReference type="ChEBI" id="CHEBI:82643"/>
        <dbReference type="ChEBI" id="CHEBI:143593"/>
    </reaction>
    <physiologicalReaction direction="left-to-right" evidence="21">
        <dbReference type="Rhea" id="RHEA:41781"/>
    </physiologicalReaction>
</comment>
<accession>A0A6I9YG05</accession>
<evidence type="ECO:0000256" key="2">
    <source>
        <dbReference type="ARBA" id="ARBA00006003"/>
    </source>
</evidence>
<dbReference type="GO" id="GO:0006629">
    <property type="term" value="P:lipid metabolic process"/>
    <property type="evidence" value="ECO:0007669"/>
    <property type="project" value="UniProtKB-KW"/>
</dbReference>
<comment type="similarity">
    <text evidence="2">Belongs to the glycosyltransferase 29 family.</text>
</comment>
<comment type="function">
    <text evidence="20">Transfers the sialyl group (N-acetyl-alpha-neuraminyl or NeuAc) from CMP-NeuAc to the non-reducing terminal galactose (Gal) of glycosphingolipids forming gangliosides (important molecules involved in the regulation of multiple cellular processes, including cell proliferation and differentiation, apoptosis, embryogenesis, development, and oncogenesis). Mainly involved in the biosynthesis of ganglioside GM3 but can also use different glycolipids as substrate acceptors such as D-galactosylceramide (GalCer), asialo-GM2 (GA2) and asialo-GM1 (GA1), although less preferentially than beta-D-Gal-(1-&gt;4)-beta-D-Glc-(1&lt;-&gt;1)-Cer (LacCer).</text>
</comment>
<evidence type="ECO:0000256" key="20">
    <source>
        <dbReference type="ARBA" id="ARBA00045587"/>
    </source>
</evidence>
<evidence type="ECO:0000256" key="6">
    <source>
        <dbReference type="ARBA" id="ARBA00022968"/>
    </source>
</evidence>
<evidence type="ECO:0000256" key="1">
    <source>
        <dbReference type="ARBA" id="ARBA00004323"/>
    </source>
</evidence>
<keyword evidence="9" id="KW-0443">Lipid metabolism</keyword>
<dbReference type="Gene3D" id="3.90.1480.20">
    <property type="entry name" value="Glycosyl transferase family 29"/>
    <property type="match status" value="1"/>
</dbReference>
<evidence type="ECO:0000256" key="22">
    <source>
        <dbReference type="ARBA" id="ARBA00048805"/>
    </source>
</evidence>
<keyword evidence="6" id="KW-0735">Signal-anchor</keyword>
<evidence type="ECO:0000256" key="24">
    <source>
        <dbReference type="PIRSR" id="PIRSR005557-2"/>
    </source>
</evidence>
<evidence type="ECO:0000256" key="7">
    <source>
        <dbReference type="ARBA" id="ARBA00022989"/>
    </source>
</evidence>
<comment type="subcellular location">
    <subcellularLocation>
        <location evidence="1">Golgi apparatus membrane</location>
        <topology evidence="1">Single-pass type II membrane protein</topology>
    </subcellularLocation>
</comment>
<evidence type="ECO:0000256" key="19">
    <source>
        <dbReference type="ARBA" id="ARBA00043651"/>
    </source>
</evidence>
<keyword evidence="3" id="KW-0328">Glycosyltransferase</keyword>
<name>A0A6I9YG05_9SAUR</name>
<dbReference type="PANTHER" id="PTHR13713">
    <property type="entry name" value="SIALYLTRANSFERASE"/>
    <property type="match status" value="1"/>
</dbReference>
<evidence type="ECO:0000256" key="11">
    <source>
        <dbReference type="ARBA" id="ARBA00023157"/>
    </source>
</evidence>
<evidence type="ECO:0000313" key="26">
    <source>
        <dbReference type="RefSeq" id="XP_013922845.1"/>
    </source>
</evidence>
<evidence type="ECO:0000256" key="3">
    <source>
        <dbReference type="ARBA" id="ARBA00022676"/>
    </source>
</evidence>
<keyword evidence="10" id="KW-0472">Membrane</keyword>
<evidence type="ECO:0000256" key="14">
    <source>
        <dbReference type="ARBA" id="ARBA00039792"/>
    </source>
</evidence>
<dbReference type="RefSeq" id="XP_013922845.1">
    <property type="nucleotide sequence ID" value="XM_014067370.1"/>
</dbReference>
<evidence type="ECO:0000256" key="16">
    <source>
        <dbReference type="ARBA" id="ARBA00041896"/>
    </source>
</evidence>
<dbReference type="GO" id="GO:0000139">
    <property type="term" value="C:Golgi membrane"/>
    <property type="evidence" value="ECO:0007669"/>
    <property type="project" value="UniProtKB-SubCell"/>
</dbReference>
<keyword evidence="4" id="KW-0808">Transferase</keyword>
<dbReference type="AlphaFoldDB" id="A0A6I9YG05"/>
<dbReference type="InterPro" id="IPR038578">
    <property type="entry name" value="GT29-like_sf"/>
</dbReference>
<evidence type="ECO:0000256" key="17">
    <source>
        <dbReference type="ARBA" id="ARBA00041976"/>
    </source>
</evidence>
<comment type="catalytic activity">
    <reaction evidence="23">
        <text>ganglioside GA1 (d18:1(4E)/18:0) + CMP-N-acetyl-beta-neuraminate = ganglioside GM1 (d18:1(4E)/18:0) + CMP + H(+)</text>
        <dbReference type="Rhea" id="RHEA:41784"/>
        <dbReference type="ChEBI" id="CHEBI:15378"/>
        <dbReference type="ChEBI" id="CHEBI:57812"/>
        <dbReference type="ChEBI" id="CHEBI:60377"/>
        <dbReference type="ChEBI" id="CHEBI:73110"/>
        <dbReference type="ChEBI" id="CHEBI:78484"/>
    </reaction>
    <physiologicalReaction direction="left-to-right" evidence="23">
        <dbReference type="Rhea" id="RHEA:41785"/>
    </physiologicalReaction>
</comment>
<evidence type="ECO:0000256" key="8">
    <source>
        <dbReference type="ARBA" id="ARBA00023034"/>
    </source>
</evidence>
<dbReference type="CDD" id="cd23983">
    <property type="entry name" value="GT29_ST3GAL5"/>
    <property type="match status" value="1"/>
</dbReference>